<organism evidence="2 3">
    <name type="scientific">Thermostaphylospora chromogena</name>
    <dbReference type="NCBI Taxonomy" id="35622"/>
    <lineage>
        <taxon>Bacteria</taxon>
        <taxon>Bacillati</taxon>
        <taxon>Actinomycetota</taxon>
        <taxon>Actinomycetes</taxon>
        <taxon>Streptosporangiales</taxon>
        <taxon>Thermomonosporaceae</taxon>
        <taxon>Thermostaphylospora</taxon>
    </lineage>
</organism>
<feature type="region of interest" description="Disordered" evidence="1">
    <location>
        <begin position="353"/>
        <end position="445"/>
    </location>
</feature>
<dbReference type="EMBL" id="FNKK01000002">
    <property type="protein sequence ID" value="SDQ58497.1"/>
    <property type="molecule type" value="Genomic_DNA"/>
</dbReference>
<reference evidence="2 3" key="1">
    <citation type="submission" date="2016-10" db="EMBL/GenBank/DDBJ databases">
        <authorList>
            <person name="de Groot N.N."/>
        </authorList>
    </citation>
    <scope>NUCLEOTIDE SEQUENCE [LARGE SCALE GENOMIC DNA]</scope>
    <source>
        <strain evidence="2 3">DSM 43794</strain>
    </source>
</reference>
<dbReference type="STRING" id="35622.SAMN04489764_1265"/>
<proteinExistence type="predicted"/>
<gene>
    <name evidence="2" type="ORF">SAMN04489764_1265</name>
</gene>
<sequence>MDEEIRIFADARPVVPPYREEARRAARQALLDAAAGGGDSRHRVRGSLWAALRMTGRGGNRPPGRLRRVGWQTAGAFGVTLALVGGVSMVLARQEPPGGTERNVAAPLEESARVVETRFPELRPKPGQYVLIKSQTMYTAEVDGEVYLYRTERSLYRSADGDAAGLIQLKALPPKPYPGRSLPPVARKESTATVEWLEVAKRCPGWSPEARRDYAYLSTLPADPDGMRDFLYRGASQEDDPDSAAFDKAGDLVRETYMPKAQRQALFAAIAAIPGVERAEGVRDSAEREGVALGRQVGGVLMQLIFDPETFAFLGERGTVVKDEFYGAPPGSLVAHTAQTSVEVVDRLPEVSLAEPDSTCEISTPTAEPTPTSDGPAEEPLPKASNSPAGERVSGVVDGPKPAPEVSDGPAEEPLPKASNSPAGERVSGVVDGPAEKSGPEVRPR</sequence>
<feature type="compositionally biased region" description="Polar residues" evidence="1">
    <location>
        <begin position="360"/>
        <end position="373"/>
    </location>
</feature>
<dbReference type="AlphaFoldDB" id="A0A1H1C2M4"/>
<keyword evidence="3" id="KW-1185">Reference proteome</keyword>
<feature type="compositionally biased region" description="Basic and acidic residues" evidence="1">
    <location>
        <begin position="434"/>
        <end position="445"/>
    </location>
</feature>
<evidence type="ECO:0000313" key="3">
    <source>
        <dbReference type="Proteomes" id="UP000217103"/>
    </source>
</evidence>
<dbReference type="OrthoDB" id="3612087at2"/>
<accession>A0A1H1C2M4</accession>
<dbReference type="Proteomes" id="UP000217103">
    <property type="component" value="Unassembled WGS sequence"/>
</dbReference>
<protein>
    <recommendedName>
        <fullName evidence="4">CU044_5270 family protein</fullName>
    </recommendedName>
</protein>
<name>A0A1H1C2M4_9ACTN</name>
<dbReference type="InterPro" id="IPR047789">
    <property type="entry name" value="CU044_5270-like"/>
</dbReference>
<evidence type="ECO:0000313" key="2">
    <source>
        <dbReference type="EMBL" id="SDQ58497.1"/>
    </source>
</evidence>
<dbReference type="RefSeq" id="WP_093258186.1">
    <property type="nucleotide sequence ID" value="NZ_FNKK01000002.1"/>
</dbReference>
<evidence type="ECO:0008006" key="4">
    <source>
        <dbReference type="Google" id="ProtNLM"/>
    </source>
</evidence>
<dbReference type="NCBIfam" id="NF038083">
    <property type="entry name" value="CU044_5270_fam"/>
    <property type="match status" value="1"/>
</dbReference>
<evidence type="ECO:0000256" key="1">
    <source>
        <dbReference type="SAM" id="MobiDB-lite"/>
    </source>
</evidence>